<organism evidence="3 4">
    <name type="scientific">Qipengyuania aurantiaca</name>
    <dbReference type="NCBI Taxonomy" id="2867233"/>
    <lineage>
        <taxon>Bacteria</taxon>
        <taxon>Pseudomonadati</taxon>
        <taxon>Pseudomonadota</taxon>
        <taxon>Alphaproteobacteria</taxon>
        <taxon>Sphingomonadales</taxon>
        <taxon>Erythrobacteraceae</taxon>
        <taxon>Qipengyuania</taxon>
    </lineage>
</organism>
<keyword evidence="1" id="KW-0732">Signal</keyword>
<dbReference type="InterPro" id="IPR006047">
    <property type="entry name" value="GH13_cat_dom"/>
</dbReference>
<gene>
    <name evidence="3" type="ORF">K3148_01550</name>
</gene>
<dbReference type="RefSeq" id="WP_221425595.1">
    <property type="nucleotide sequence ID" value="NZ_CP081295.1"/>
</dbReference>
<dbReference type="InterPro" id="IPR017853">
    <property type="entry name" value="GH"/>
</dbReference>
<dbReference type="Pfam" id="PF00128">
    <property type="entry name" value="Alpha-amylase"/>
    <property type="match status" value="1"/>
</dbReference>
<dbReference type="CDD" id="cd11339">
    <property type="entry name" value="AmyAc_bac_CMD_like_2"/>
    <property type="match status" value="1"/>
</dbReference>
<evidence type="ECO:0000259" key="2">
    <source>
        <dbReference type="SMART" id="SM00642"/>
    </source>
</evidence>
<dbReference type="Gene3D" id="3.20.20.80">
    <property type="entry name" value="Glycosidases"/>
    <property type="match status" value="2"/>
</dbReference>
<name>A0ABX8ZN31_9SPHN</name>
<sequence length="614" mass="67687">MIRSALPLLALAMTACAHAETPPSTPTASAETANFRDRLPSEEIVYFVLPDRFENGDPTNDLGGYEGDRLVTGYDPSAKGFFHGGDLKGLTSRLDYLEGLGVTAIWFAPIFHNKPVQGPAGDESAGYHGYWVTDFTRPDSHFGTYEEFKTFVDAAHARGMKVYMDIITNHTADVIRYEDGDATNYEYRSKGDYPYSTRGGPDGPRINEGFMGDGDSSAENFARLTDPNFAYIPVVPEPEKDVKVPAWLNDPIYYHNRGNSSFTGEDSRLGDFSGLDDLFTEHPRVRAGMIEIFSDWVRDTGIDGFRIDTARHVDPGFWQEFVPALEAVAAENGIPNFHMFGEVYKDIPQNGYIAEYTRRDKLPAVLDFAFQASMRELLGRDRGTVVLAHMFDGDVLYEGGEEAARGLPTFLGNHDMGRFSTLIKADKPDISQEELLQRVMLGHAMMLTLRGSPVIYYGDEQGFVGDGVDQLARENMFPSKTVVYNDNDLIGTDATTADSNFDTAHPLYRLIAEFSAIRKAHPALTRGRQEVRHYEQEAGIFAASRFDPGDGTEYLAVFNTTAAPRSANVLVGYDARAFETLAGTCPAAPKAPGSAPFTLPAFGWAVCKVSETAE</sequence>
<dbReference type="SUPFAM" id="SSF51445">
    <property type="entry name" value="(Trans)glycosidases"/>
    <property type="match status" value="1"/>
</dbReference>
<keyword evidence="4" id="KW-1185">Reference proteome</keyword>
<feature type="domain" description="Glycosyl hydrolase family 13 catalytic" evidence="2">
    <location>
        <begin position="47"/>
        <end position="518"/>
    </location>
</feature>
<dbReference type="PANTHER" id="PTHR10357:SF209">
    <property type="entry name" value="PERIPLASMIC ALPHA-AMYLASE"/>
    <property type="match status" value="1"/>
</dbReference>
<dbReference type="Proteomes" id="UP000824281">
    <property type="component" value="Chromosome"/>
</dbReference>
<protein>
    <submittedName>
        <fullName evidence="3">Alpha-amylase</fullName>
    </submittedName>
</protein>
<accession>A0ABX8ZN31</accession>
<evidence type="ECO:0000313" key="4">
    <source>
        <dbReference type="Proteomes" id="UP000824281"/>
    </source>
</evidence>
<feature type="chain" id="PRO_5046484824" evidence="1">
    <location>
        <begin position="20"/>
        <end position="614"/>
    </location>
</feature>
<evidence type="ECO:0000313" key="3">
    <source>
        <dbReference type="EMBL" id="QZD90121.1"/>
    </source>
</evidence>
<feature type="signal peptide" evidence="1">
    <location>
        <begin position="1"/>
        <end position="19"/>
    </location>
</feature>
<evidence type="ECO:0000256" key="1">
    <source>
        <dbReference type="SAM" id="SignalP"/>
    </source>
</evidence>
<reference evidence="3 4" key="1">
    <citation type="submission" date="2021-08" db="EMBL/GenBank/DDBJ databases">
        <title>Comparative Genomics Analysis of the Genus Qipengyuania Reveals Extensive Genetic Diversity and Metabolic Versatility, Including the Description of Fifteen Novel Species.</title>
        <authorList>
            <person name="Liu Y."/>
        </authorList>
    </citation>
    <scope>NUCLEOTIDE SEQUENCE [LARGE SCALE GENOMIC DNA]</scope>
    <source>
        <strain evidence="3 4">1NDH13</strain>
    </source>
</reference>
<dbReference type="EMBL" id="CP081295">
    <property type="protein sequence ID" value="QZD90121.1"/>
    <property type="molecule type" value="Genomic_DNA"/>
</dbReference>
<dbReference type="PANTHER" id="PTHR10357">
    <property type="entry name" value="ALPHA-AMYLASE FAMILY MEMBER"/>
    <property type="match status" value="1"/>
</dbReference>
<dbReference type="SMART" id="SM00642">
    <property type="entry name" value="Aamy"/>
    <property type="match status" value="1"/>
</dbReference>
<proteinExistence type="predicted"/>
<dbReference type="PROSITE" id="PS51257">
    <property type="entry name" value="PROKAR_LIPOPROTEIN"/>
    <property type="match status" value="1"/>
</dbReference>